<feature type="domain" description="VWFC" evidence="9">
    <location>
        <begin position="258"/>
        <end position="321"/>
    </location>
</feature>
<keyword evidence="6" id="KW-0325">Glycoprotein</keyword>
<dbReference type="EMBL" id="JBJQND010000003">
    <property type="protein sequence ID" value="KAL3884140.1"/>
    <property type="molecule type" value="Genomic_DNA"/>
</dbReference>
<evidence type="ECO:0000313" key="10">
    <source>
        <dbReference type="EMBL" id="KAL3884140.1"/>
    </source>
</evidence>
<dbReference type="InterPro" id="IPR001007">
    <property type="entry name" value="VWF_dom"/>
</dbReference>
<dbReference type="Pfam" id="PF12662">
    <property type="entry name" value="cEGF"/>
    <property type="match status" value="1"/>
</dbReference>
<feature type="domain" description="VWFC" evidence="9">
    <location>
        <begin position="493"/>
        <end position="548"/>
    </location>
</feature>
<keyword evidence="4" id="KW-0106">Calcium</keyword>
<dbReference type="InterPro" id="IPR000742">
    <property type="entry name" value="EGF"/>
</dbReference>
<dbReference type="InterPro" id="IPR026823">
    <property type="entry name" value="cEGF"/>
</dbReference>
<dbReference type="FunFam" id="2.10.25.10:FF:000038">
    <property type="entry name" value="Fibrillin 2"/>
    <property type="match status" value="1"/>
</dbReference>
<evidence type="ECO:0000256" key="7">
    <source>
        <dbReference type="PROSITE-ProRule" id="PRU00076"/>
    </source>
</evidence>
<evidence type="ECO:0000313" key="11">
    <source>
        <dbReference type="Proteomes" id="UP001634394"/>
    </source>
</evidence>
<dbReference type="Gene3D" id="6.20.200.20">
    <property type="match status" value="2"/>
</dbReference>
<dbReference type="InterPro" id="IPR000152">
    <property type="entry name" value="EGF-type_Asp/Asn_hydroxyl_site"/>
</dbReference>
<feature type="domain" description="EGF-like" evidence="8">
    <location>
        <begin position="362"/>
        <end position="407"/>
    </location>
</feature>
<comment type="caution">
    <text evidence="7">Lacks conserved residue(s) required for the propagation of feature annotation.</text>
</comment>
<dbReference type="SUPFAM" id="SSF49899">
    <property type="entry name" value="Concanavalin A-like lectins/glucanases"/>
    <property type="match status" value="1"/>
</dbReference>
<dbReference type="InterPro" id="IPR051586">
    <property type="entry name" value="PKC-binding_NELL"/>
</dbReference>
<evidence type="ECO:0000256" key="5">
    <source>
        <dbReference type="ARBA" id="ARBA00023157"/>
    </source>
</evidence>
<evidence type="ECO:0000256" key="6">
    <source>
        <dbReference type="ARBA" id="ARBA00023180"/>
    </source>
</evidence>
<dbReference type="SMART" id="SM00179">
    <property type="entry name" value="EGF_CA"/>
    <property type="match status" value="4"/>
</dbReference>
<dbReference type="PROSITE" id="PS01187">
    <property type="entry name" value="EGF_CA"/>
    <property type="match status" value="2"/>
</dbReference>
<keyword evidence="3" id="KW-0677">Repeat</keyword>
<feature type="domain" description="EGF-like" evidence="8">
    <location>
        <begin position="408"/>
        <end position="446"/>
    </location>
</feature>
<dbReference type="CDD" id="cd00110">
    <property type="entry name" value="LamG"/>
    <property type="match status" value="1"/>
</dbReference>
<dbReference type="InterPro" id="IPR009030">
    <property type="entry name" value="Growth_fac_rcpt_cys_sf"/>
</dbReference>
<keyword evidence="2" id="KW-0732">Signal</keyword>
<feature type="domain" description="EGF-like" evidence="8">
    <location>
        <begin position="322"/>
        <end position="361"/>
    </location>
</feature>
<evidence type="ECO:0000256" key="3">
    <source>
        <dbReference type="ARBA" id="ARBA00022737"/>
    </source>
</evidence>
<keyword evidence="5" id="KW-1015">Disulfide bond</keyword>
<keyword evidence="1 7" id="KW-0245">EGF-like domain</keyword>
<reference evidence="10 11" key="1">
    <citation type="submission" date="2024-11" db="EMBL/GenBank/DDBJ databases">
        <title>Chromosome-level genome assembly of the freshwater bivalve Anodonta woodiana.</title>
        <authorList>
            <person name="Chen X."/>
        </authorList>
    </citation>
    <scope>NUCLEOTIDE SEQUENCE [LARGE SCALE GENOMIC DNA]</scope>
    <source>
        <strain evidence="10">MN2024</strain>
        <tissue evidence="10">Gills</tissue>
    </source>
</reference>
<dbReference type="InterPro" id="IPR013320">
    <property type="entry name" value="ConA-like_dom_sf"/>
</dbReference>
<evidence type="ECO:0000256" key="4">
    <source>
        <dbReference type="ARBA" id="ARBA00022837"/>
    </source>
</evidence>
<evidence type="ECO:0000259" key="8">
    <source>
        <dbReference type="PROSITE" id="PS50026"/>
    </source>
</evidence>
<dbReference type="PROSITE" id="PS50026">
    <property type="entry name" value="EGF_3"/>
    <property type="match status" value="3"/>
</dbReference>
<feature type="domain" description="VWFC" evidence="9">
    <location>
        <begin position="551"/>
        <end position="609"/>
    </location>
</feature>
<dbReference type="Pfam" id="PF07645">
    <property type="entry name" value="EGF_CA"/>
    <property type="match status" value="2"/>
</dbReference>
<dbReference type="PANTHER" id="PTHR24042">
    <property type="entry name" value="NEL HOMOLOG"/>
    <property type="match status" value="1"/>
</dbReference>
<dbReference type="PROSITE" id="PS00010">
    <property type="entry name" value="ASX_HYDROXYL"/>
    <property type="match status" value="3"/>
</dbReference>
<dbReference type="SMART" id="SM00282">
    <property type="entry name" value="LamG"/>
    <property type="match status" value="1"/>
</dbReference>
<dbReference type="Pfam" id="PF23334">
    <property type="entry name" value="VWC2L_2nd"/>
    <property type="match status" value="1"/>
</dbReference>
<dbReference type="CDD" id="cd00054">
    <property type="entry name" value="EGF_CA"/>
    <property type="match status" value="3"/>
</dbReference>
<dbReference type="SMART" id="SM00210">
    <property type="entry name" value="TSPN"/>
    <property type="match status" value="1"/>
</dbReference>
<keyword evidence="11" id="KW-1185">Reference proteome</keyword>
<dbReference type="PROSITE" id="PS01186">
    <property type="entry name" value="EGF_2"/>
    <property type="match status" value="1"/>
</dbReference>
<dbReference type="PANTHER" id="PTHR24042:SF5">
    <property type="entry name" value="EGF-LIKE CALCIUM-BINDING DOMAIN-CONTAINING PROTEIN"/>
    <property type="match status" value="1"/>
</dbReference>
<dbReference type="PROSITE" id="PS50184">
    <property type="entry name" value="VWFC_2"/>
    <property type="match status" value="3"/>
</dbReference>
<evidence type="ECO:0000256" key="1">
    <source>
        <dbReference type="ARBA" id="ARBA00022536"/>
    </source>
</evidence>
<dbReference type="InterPro" id="IPR049883">
    <property type="entry name" value="NOTCH1_EGF-like"/>
</dbReference>
<protein>
    <submittedName>
        <fullName evidence="10">Uncharacterized protein</fullName>
    </submittedName>
</protein>
<dbReference type="PROSITE" id="PS01208">
    <property type="entry name" value="VWFC_1"/>
    <property type="match status" value="1"/>
</dbReference>
<dbReference type="Proteomes" id="UP001634394">
    <property type="component" value="Unassembled WGS sequence"/>
</dbReference>
<evidence type="ECO:0000259" key="9">
    <source>
        <dbReference type="PROSITE" id="PS50184"/>
    </source>
</evidence>
<dbReference type="Pfam" id="PF13385">
    <property type="entry name" value="Laminin_G_3"/>
    <property type="match status" value="1"/>
</dbReference>
<dbReference type="InterPro" id="IPR018097">
    <property type="entry name" value="EGF_Ca-bd_CS"/>
</dbReference>
<evidence type="ECO:0000256" key="2">
    <source>
        <dbReference type="ARBA" id="ARBA00022729"/>
    </source>
</evidence>
<comment type="caution">
    <text evidence="10">The sequence shown here is derived from an EMBL/GenBank/DDBJ whole genome shotgun (WGS) entry which is preliminary data.</text>
</comment>
<dbReference type="InterPro" id="IPR001881">
    <property type="entry name" value="EGF-like_Ca-bd_dom"/>
</dbReference>
<dbReference type="Gene3D" id="2.10.25.10">
    <property type="entry name" value="Laminin"/>
    <property type="match status" value="3"/>
</dbReference>
<dbReference type="SMART" id="SM00214">
    <property type="entry name" value="VWC"/>
    <property type="match status" value="4"/>
</dbReference>
<dbReference type="SUPFAM" id="SSF57603">
    <property type="entry name" value="FnI-like domain"/>
    <property type="match status" value="2"/>
</dbReference>
<dbReference type="Gene3D" id="2.60.120.200">
    <property type="match status" value="1"/>
</dbReference>
<accession>A0ABD3XGR4</accession>
<dbReference type="InterPro" id="IPR048287">
    <property type="entry name" value="TSPN-like_N"/>
</dbReference>
<proteinExistence type="predicted"/>
<gene>
    <name evidence="10" type="ORF">ACJMK2_030360</name>
</gene>
<dbReference type="SUPFAM" id="SSF57184">
    <property type="entry name" value="Growth factor receptor domain"/>
    <property type="match status" value="1"/>
</dbReference>
<dbReference type="Gene3D" id="2.10.70.10">
    <property type="entry name" value="Complement Module, domain 1"/>
    <property type="match status" value="2"/>
</dbReference>
<dbReference type="SMART" id="SM00181">
    <property type="entry name" value="EGF"/>
    <property type="match status" value="4"/>
</dbReference>
<dbReference type="InterPro" id="IPR001791">
    <property type="entry name" value="Laminin_G"/>
</dbReference>
<dbReference type="Pfam" id="PF00093">
    <property type="entry name" value="VWC"/>
    <property type="match status" value="2"/>
</dbReference>
<organism evidence="10 11">
    <name type="scientific">Sinanodonta woodiana</name>
    <name type="common">Chinese pond mussel</name>
    <name type="synonym">Anodonta woodiana</name>
    <dbReference type="NCBI Taxonomy" id="1069815"/>
    <lineage>
        <taxon>Eukaryota</taxon>
        <taxon>Metazoa</taxon>
        <taxon>Spiralia</taxon>
        <taxon>Lophotrochozoa</taxon>
        <taxon>Mollusca</taxon>
        <taxon>Bivalvia</taxon>
        <taxon>Autobranchia</taxon>
        <taxon>Heteroconchia</taxon>
        <taxon>Palaeoheterodonta</taxon>
        <taxon>Unionida</taxon>
        <taxon>Unionoidea</taxon>
        <taxon>Unionidae</taxon>
        <taxon>Unioninae</taxon>
        <taxon>Sinanodonta</taxon>
    </lineage>
</organism>
<sequence>MSEIRLIHCKLRGRMSVDLEARDVLDLLQFLNLSHNRGFHYISGINNQTTAIYLEDPSRDLELPSTVLQEALALLRENDEITFLASVKQDNGDSGTIFSFSSGLYRFLELESSGRRDEIRFHYTHDQQIRVETFPYRLADNRWHQVALTLSGSHITLFVNCSKIYERVIKTVDRDFTAGSYLSLFVGQRNKQSGQLRVSCPTCAQFQSLESKMKEMLQMYQNLTVRNGTVECRNIDCPLAECANPVYRDGECCPVCLTNCYYSGKYYDHGDGFSPRVCVTCTCHDGRMVCERQDPQTSCPKLNCDEKHVLHIQGECCPVCQGTDFCGLGNDCHSNGTCINLATRYACQCKAGFQGDGRNCEDINECLGVGGKYGHHCNGNTQCINTIGSYRCQCASGHDQTDSYTCTDIDECALGIWACRGHSVCVNDPGWYHCDCLEGFHSNWPDNSYGSLCLDTNECIGEGNGNTCPPSTICNNIEGDYTCECEQEVACVKNCISEGAEHKNDSTWRSRFDKCMQCTCFNGVTQCHRVQCNCSDKNVDKECCPQCDTTSQCHHQETMVWKGNGERWIFECQTCECLHGEIDCWPLECPVHHCTNYIQEAGDCCPRCIDDNPCLNKHHEVGGADLSTFTCMYKGQRFRHGESWILDTDLCTKCECKIGHICCTFSHTCPSHGGLEPLRLLPNSSTSEGISLPAI</sequence>
<name>A0ABD3XGR4_SINWO</name>
<dbReference type="AlphaFoldDB" id="A0ABD3XGR4"/>